<dbReference type="EMBL" id="BARU01007486">
    <property type="protein sequence ID" value="GAH45606.1"/>
    <property type="molecule type" value="Genomic_DNA"/>
</dbReference>
<sequence length="94" mass="10996">MGIGAEWVRYKRAGKGEKYDIIDFPGGFVEEGFVFPYFVKYTWSHWVLEYVGMLFSVSGNLFALKKADDDWYAGLPAGVTVDYEHWCKDFHYYL</sequence>
<dbReference type="AlphaFoldDB" id="X1FIX3"/>
<proteinExistence type="predicted"/>
<protein>
    <submittedName>
        <fullName evidence="1">Uncharacterized protein</fullName>
    </submittedName>
</protein>
<name>X1FIX3_9ZZZZ</name>
<reference evidence="1" key="1">
    <citation type="journal article" date="2014" name="Front. Microbiol.">
        <title>High frequency of phylogenetically diverse reductive dehalogenase-homologous genes in deep subseafloor sedimentary metagenomes.</title>
        <authorList>
            <person name="Kawai M."/>
            <person name="Futagami T."/>
            <person name="Toyoda A."/>
            <person name="Takaki Y."/>
            <person name="Nishi S."/>
            <person name="Hori S."/>
            <person name="Arai W."/>
            <person name="Tsubouchi T."/>
            <person name="Morono Y."/>
            <person name="Uchiyama I."/>
            <person name="Ito T."/>
            <person name="Fujiyama A."/>
            <person name="Inagaki F."/>
            <person name="Takami H."/>
        </authorList>
    </citation>
    <scope>NUCLEOTIDE SEQUENCE</scope>
    <source>
        <strain evidence="1">Expedition CK06-06</strain>
    </source>
</reference>
<accession>X1FIX3</accession>
<evidence type="ECO:0000313" key="1">
    <source>
        <dbReference type="EMBL" id="GAH45606.1"/>
    </source>
</evidence>
<comment type="caution">
    <text evidence="1">The sequence shown here is derived from an EMBL/GenBank/DDBJ whole genome shotgun (WGS) entry which is preliminary data.</text>
</comment>
<gene>
    <name evidence="1" type="ORF">S03H2_14743</name>
</gene>
<organism evidence="1">
    <name type="scientific">marine sediment metagenome</name>
    <dbReference type="NCBI Taxonomy" id="412755"/>
    <lineage>
        <taxon>unclassified sequences</taxon>
        <taxon>metagenomes</taxon>
        <taxon>ecological metagenomes</taxon>
    </lineage>
</organism>